<proteinExistence type="inferred from homology"/>
<dbReference type="AlphaFoldDB" id="A0A2A9NCK4"/>
<dbReference type="GO" id="GO:0008270">
    <property type="term" value="F:zinc ion binding"/>
    <property type="evidence" value="ECO:0007669"/>
    <property type="project" value="UniProtKB-KW"/>
</dbReference>
<dbReference type="InterPro" id="IPR018253">
    <property type="entry name" value="DnaJ_domain_CS"/>
</dbReference>
<keyword evidence="2" id="KW-0677">Repeat</keyword>
<dbReference type="CDD" id="cd10719">
    <property type="entry name" value="DnaJ_zf"/>
    <property type="match status" value="1"/>
</dbReference>
<dbReference type="InterPro" id="IPR001623">
    <property type="entry name" value="DnaJ_domain"/>
</dbReference>
<dbReference type="CDD" id="cd10747">
    <property type="entry name" value="DnaJ_C"/>
    <property type="match status" value="1"/>
</dbReference>
<dbReference type="GO" id="GO:0005524">
    <property type="term" value="F:ATP binding"/>
    <property type="evidence" value="ECO:0007669"/>
    <property type="project" value="InterPro"/>
</dbReference>
<dbReference type="EMBL" id="KZ302138">
    <property type="protein sequence ID" value="PFH47054.1"/>
    <property type="molecule type" value="Genomic_DNA"/>
</dbReference>
<dbReference type="InterPro" id="IPR002939">
    <property type="entry name" value="DnaJ_C"/>
</dbReference>
<gene>
    <name evidence="9" type="ORF">AMATHDRAFT_77389</name>
</gene>
<dbReference type="GO" id="GO:0051082">
    <property type="term" value="F:unfolded protein binding"/>
    <property type="evidence" value="ECO:0007669"/>
    <property type="project" value="InterPro"/>
</dbReference>
<dbReference type="Pfam" id="PF00684">
    <property type="entry name" value="DnaJ_CXXCXGXG"/>
    <property type="match status" value="1"/>
</dbReference>
<dbReference type="SUPFAM" id="SSF46565">
    <property type="entry name" value="Chaperone J-domain"/>
    <property type="match status" value="1"/>
</dbReference>
<evidence type="ECO:0008006" key="11">
    <source>
        <dbReference type="Google" id="ProtNLM"/>
    </source>
</evidence>
<dbReference type="InterPro" id="IPR012724">
    <property type="entry name" value="DnaJ"/>
</dbReference>
<evidence type="ECO:0000313" key="10">
    <source>
        <dbReference type="Proteomes" id="UP000242287"/>
    </source>
</evidence>
<dbReference type="PRINTS" id="PR00625">
    <property type="entry name" value="JDOMAIN"/>
</dbReference>
<dbReference type="FunFam" id="2.10.230.10:FF:000001">
    <property type="entry name" value="DnaJ subfamily A member 2"/>
    <property type="match status" value="1"/>
</dbReference>
<evidence type="ECO:0000259" key="8">
    <source>
        <dbReference type="PROSITE" id="PS51188"/>
    </source>
</evidence>
<dbReference type="CDD" id="cd06257">
    <property type="entry name" value="DnaJ"/>
    <property type="match status" value="1"/>
</dbReference>
<evidence type="ECO:0000313" key="9">
    <source>
        <dbReference type="EMBL" id="PFH47054.1"/>
    </source>
</evidence>
<protein>
    <recommendedName>
        <fullName evidence="11">J domain-containing protein</fullName>
    </recommendedName>
</protein>
<evidence type="ECO:0000256" key="6">
    <source>
        <dbReference type="SAM" id="MobiDB-lite"/>
    </source>
</evidence>
<evidence type="ECO:0000256" key="1">
    <source>
        <dbReference type="ARBA" id="ARBA00022723"/>
    </source>
</evidence>
<feature type="zinc finger region" description="CR-type" evidence="5">
    <location>
        <begin position="126"/>
        <end position="209"/>
    </location>
</feature>
<keyword evidence="3 5" id="KW-0863">Zinc-finger</keyword>
<dbReference type="PANTHER" id="PTHR43888">
    <property type="entry name" value="DNAJ-LIKE-2, ISOFORM A-RELATED"/>
    <property type="match status" value="1"/>
</dbReference>
<evidence type="ECO:0000256" key="3">
    <source>
        <dbReference type="ARBA" id="ARBA00022771"/>
    </source>
</evidence>
<dbReference type="FunFam" id="1.10.287.110:FF:000041">
    <property type="entry name" value="Chaperone protein DNAj, putative"/>
    <property type="match status" value="1"/>
</dbReference>
<keyword evidence="10" id="KW-1185">Reference proteome</keyword>
<feature type="compositionally biased region" description="Basic and acidic residues" evidence="6">
    <location>
        <begin position="372"/>
        <end position="383"/>
    </location>
</feature>
<dbReference type="InterPro" id="IPR036410">
    <property type="entry name" value="HSP_DnaJ_Cys-rich_dom_sf"/>
</dbReference>
<name>A0A2A9NCK4_9AGAR</name>
<evidence type="ECO:0000256" key="5">
    <source>
        <dbReference type="PROSITE-ProRule" id="PRU00546"/>
    </source>
</evidence>
<dbReference type="GO" id="GO:0030544">
    <property type="term" value="F:Hsp70 protein binding"/>
    <property type="evidence" value="ECO:0007669"/>
    <property type="project" value="InterPro"/>
</dbReference>
<keyword evidence="1 5" id="KW-0479">Metal-binding</keyword>
<dbReference type="OrthoDB" id="550424at2759"/>
<evidence type="ECO:0000256" key="4">
    <source>
        <dbReference type="ARBA" id="ARBA00022833"/>
    </source>
</evidence>
<dbReference type="Proteomes" id="UP000242287">
    <property type="component" value="Unassembled WGS sequence"/>
</dbReference>
<dbReference type="FunFam" id="2.60.260.20:FF:000003">
    <property type="entry name" value="DnaJ subfamily A member 2"/>
    <property type="match status" value="1"/>
</dbReference>
<evidence type="ECO:0000259" key="7">
    <source>
        <dbReference type="PROSITE" id="PS50076"/>
    </source>
</evidence>
<dbReference type="Pfam" id="PF00226">
    <property type="entry name" value="DnaJ"/>
    <property type="match status" value="1"/>
</dbReference>
<dbReference type="InterPro" id="IPR036869">
    <property type="entry name" value="J_dom_sf"/>
</dbReference>
<dbReference type="Gene3D" id="2.60.260.20">
    <property type="entry name" value="Urease metallochaperone UreE, N-terminal domain"/>
    <property type="match status" value="2"/>
</dbReference>
<dbReference type="Gene3D" id="1.10.287.110">
    <property type="entry name" value="DnaJ domain"/>
    <property type="match status" value="1"/>
</dbReference>
<dbReference type="PROSITE" id="PS51188">
    <property type="entry name" value="ZF_CR"/>
    <property type="match status" value="1"/>
</dbReference>
<dbReference type="SMART" id="SM00271">
    <property type="entry name" value="DnaJ"/>
    <property type="match status" value="1"/>
</dbReference>
<dbReference type="InterPro" id="IPR008971">
    <property type="entry name" value="HSP40/DnaJ_pept-bd"/>
</dbReference>
<dbReference type="PROSITE" id="PS50076">
    <property type="entry name" value="DNAJ_2"/>
    <property type="match status" value="1"/>
</dbReference>
<dbReference type="GO" id="GO:0006457">
    <property type="term" value="P:protein folding"/>
    <property type="evidence" value="ECO:0007669"/>
    <property type="project" value="InterPro"/>
</dbReference>
<dbReference type="InterPro" id="IPR001305">
    <property type="entry name" value="HSP_DnaJ_Cys-rich_dom"/>
</dbReference>
<dbReference type="GO" id="GO:0009408">
    <property type="term" value="P:response to heat"/>
    <property type="evidence" value="ECO:0007669"/>
    <property type="project" value="InterPro"/>
</dbReference>
<dbReference type="SUPFAM" id="SSF57938">
    <property type="entry name" value="DnaJ/Hsp40 cysteine-rich domain"/>
    <property type="match status" value="1"/>
</dbReference>
<sequence length="399" mass="44049">MVRETKFYDLLEVPPNATDSELKKAYRKKALRLHPDKGGDPELFKEVTHAYEVLSDPEKRSIYDARGEAGLSEQGGMGGMDPQDLFSQLFGGAGGFFGGGGRSSGPRKTKDLVHRVSVTLEDLYKGKTTKLALTRNVICSKCKGKGGKDGAVRTCVTCQGRGIKVHLRQMGPMIQQIQSACDECNGTGEVINMKDRCTNCKGKKVLPEKKFLEVHIDKGMKGGQTIYFRGESDQSPGAEPGDVVIVVEEKPHERFKRQENDLITDIEVDLLTALGGGKFAIRHLDDRALVVKLEQGEIIKHGDLKVIHGQGMPSQRHHEPGDLYVKISVHFPESIDPQVIPLLERALPPRSPIENFGKTIVIEEVALDDADTRTRGGVHNHDESMDEDHDEPRVQCANQ</sequence>
<reference evidence="9 10" key="1">
    <citation type="submission" date="2014-02" db="EMBL/GenBank/DDBJ databases">
        <title>Transposable element dynamics among asymbiotic and ectomycorrhizal Amanita fungi.</title>
        <authorList>
            <consortium name="DOE Joint Genome Institute"/>
            <person name="Hess J."/>
            <person name="Skrede I."/>
            <person name="Wolfe B."/>
            <person name="LaButti K."/>
            <person name="Ohm R.A."/>
            <person name="Grigoriev I.V."/>
            <person name="Pringle A."/>
        </authorList>
    </citation>
    <scope>NUCLEOTIDE SEQUENCE [LARGE SCALE GENOMIC DNA]</scope>
    <source>
        <strain evidence="9 10">SKay4041</strain>
    </source>
</reference>
<dbReference type="STRING" id="703135.A0A2A9NCK4"/>
<dbReference type="Pfam" id="PF01556">
    <property type="entry name" value="DnaJ_C"/>
    <property type="match status" value="1"/>
</dbReference>
<dbReference type="HAMAP" id="MF_01152">
    <property type="entry name" value="DnaJ"/>
    <property type="match status" value="1"/>
</dbReference>
<feature type="region of interest" description="Disordered" evidence="6">
    <location>
        <begin position="372"/>
        <end position="399"/>
    </location>
</feature>
<dbReference type="Gene3D" id="2.10.230.10">
    <property type="entry name" value="Heat shock protein DnaJ, cysteine-rich domain"/>
    <property type="match status" value="1"/>
</dbReference>
<keyword evidence="4 5" id="KW-0862">Zinc</keyword>
<dbReference type="SUPFAM" id="SSF49493">
    <property type="entry name" value="HSP40/DnaJ peptide-binding domain"/>
    <property type="match status" value="2"/>
</dbReference>
<dbReference type="InterPro" id="IPR044713">
    <property type="entry name" value="DNJA1/2-like"/>
</dbReference>
<evidence type="ECO:0000256" key="2">
    <source>
        <dbReference type="ARBA" id="ARBA00022737"/>
    </source>
</evidence>
<accession>A0A2A9NCK4</accession>
<dbReference type="PROSITE" id="PS00636">
    <property type="entry name" value="DNAJ_1"/>
    <property type="match status" value="1"/>
</dbReference>
<organism evidence="9 10">
    <name type="scientific">Amanita thiersii Skay4041</name>
    <dbReference type="NCBI Taxonomy" id="703135"/>
    <lineage>
        <taxon>Eukaryota</taxon>
        <taxon>Fungi</taxon>
        <taxon>Dikarya</taxon>
        <taxon>Basidiomycota</taxon>
        <taxon>Agaricomycotina</taxon>
        <taxon>Agaricomycetes</taxon>
        <taxon>Agaricomycetidae</taxon>
        <taxon>Agaricales</taxon>
        <taxon>Pluteineae</taxon>
        <taxon>Amanitaceae</taxon>
        <taxon>Amanita</taxon>
    </lineage>
</organism>
<feature type="domain" description="CR-type" evidence="8">
    <location>
        <begin position="126"/>
        <end position="209"/>
    </location>
</feature>
<feature type="domain" description="J" evidence="7">
    <location>
        <begin position="6"/>
        <end position="67"/>
    </location>
</feature>